<proteinExistence type="predicted"/>
<reference evidence="1 2" key="1">
    <citation type="submission" date="2020-04" db="EMBL/GenBank/DDBJ databases">
        <title>Collinsella sp. KGMB02528 nov., an anaerobic actinobacterium isolated from human feces.</title>
        <authorList>
            <person name="Han K.-I."/>
            <person name="Eom M.K."/>
            <person name="Kim J.-S."/>
            <person name="Lee K.C."/>
            <person name="Suh M.K."/>
            <person name="Park S.-H."/>
            <person name="Lee J.H."/>
            <person name="Kang S.W."/>
            <person name="Park J.-E."/>
            <person name="Oh B.S."/>
            <person name="Yu S.Y."/>
            <person name="Choi S.-H."/>
            <person name="Lee D.H."/>
            <person name="Yoon H."/>
            <person name="Kim B.-Y."/>
            <person name="Lee J.H."/>
            <person name="Lee J.-S."/>
        </authorList>
    </citation>
    <scope>NUCLEOTIDE SEQUENCE [LARGE SCALE GENOMIC DNA]</scope>
    <source>
        <strain evidence="1 2">KGMB02528</strain>
    </source>
</reference>
<dbReference type="EMBL" id="JABBCP010000002">
    <property type="protein sequence ID" value="NMF55705.1"/>
    <property type="molecule type" value="Genomic_DNA"/>
</dbReference>
<organism evidence="1 2">
    <name type="scientific">Collinsella acetigenes</name>
    <dbReference type="NCBI Taxonomy" id="2713419"/>
    <lineage>
        <taxon>Bacteria</taxon>
        <taxon>Bacillati</taxon>
        <taxon>Actinomycetota</taxon>
        <taxon>Coriobacteriia</taxon>
        <taxon>Coriobacteriales</taxon>
        <taxon>Coriobacteriaceae</taxon>
        <taxon>Collinsella</taxon>
    </lineage>
</organism>
<keyword evidence="2" id="KW-1185">Reference proteome</keyword>
<dbReference type="AlphaFoldDB" id="A0A7X9UBZ0"/>
<gene>
    <name evidence="1" type="ORF">HF320_05105</name>
</gene>
<name>A0A7X9UBZ0_9ACTN</name>
<evidence type="ECO:0000313" key="2">
    <source>
        <dbReference type="Proteomes" id="UP000546970"/>
    </source>
</evidence>
<accession>A0A7X9UBZ0</accession>
<comment type="caution">
    <text evidence="1">The sequence shown here is derived from an EMBL/GenBank/DDBJ whole genome shotgun (WGS) entry which is preliminary data.</text>
</comment>
<sequence>MQDLYAQREELFRQLMCELEAMRRTGQQYAQNESEYRRALRTAILEEREKKTPVTIIGDVCRGREDIAEAKMLRDCAEALYKASAEAIMALKLRIRTVDDDIRREWTSGGTGEGSYL</sequence>
<dbReference type="RefSeq" id="WP_169277331.1">
    <property type="nucleotide sequence ID" value="NZ_JABBCP010000002.1"/>
</dbReference>
<evidence type="ECO:0000313" key="1">
    <source>
        <dbReference type="EMBL" id="NMF55705.1"/>
    </source>
</evidence>
<dbReference type="Proteomes" id="UP000546970">
    <property type="component" value="Unassembled WGS sequence"/>
</dbReference>
<protein>
    <submittedName>
        <fullName evidence="1">Uncharacterized protein</fullName>
    </submittedName>
</protein>